<evidence type="ECO:0008006" key="3">
    <source>
        <dbReference type="Google" id="ProtNLM"/>
    </source>
</evidence>
<sequence>MGLNIAKRIVRRHEGDIGFESTGHGVTVFWFTYPLDRQAQTEIPRSGRPPAGGARKS</sequence>
<protein>
    <recommendedName>
        <fullName evidence="3">Histidine kinase/HSP90-like ATPase domain-containing protein</fullName>
    </recommendedName>
</protein>
<keyword evidence="2" id="KW-1185">Reference proteome</keyword>
<proteinExistence type="predicted"/>
<organism evidence="1 2">
    <name type="scientific">Sulfitobacter porphyrae</name>
    <dbReference type="NCBI Taxonomy" id="1246864"/>
    <lineage>
        <taxon>Bacteria</taxon>
        <taxon>Pseudomonadati</taxon>
        <taxon>Pseudomonadota</taxon>
        <taxon>Alphaproteobacteria</taxon>
        <taxon>Rhodobacterales</taxon>
        <taxon>Roseobacteraceae</taxon>
        <taxon>Sulfitobacter</taxon>
    </lineage>
</organism>
<dbReference type="Proteomes" id="UP001596353">
    <property type="component" value="Unassembled WGS sequence"/>
</dbReference>
<evidence type="ECO:0000313" key="2">
    <source>
        <dbReference type="Proteomes" id="UP001596353"/>
    </source>
</evidence>
<dbReference type="SUPFAM" id="SSF55874">
    <property type="entry name" value="ATPase domain of HSP90 chaperone/DNA topoisomerase II/histidine kinase"/>
    <property type="match status" value="1"/>
</dbReference>
<comment type="caution">
    <text evidence="1">The sequence shown here is derived from an EMBL/GenBank/DDBJ whole genome shotgun (WGS) entry which is preliminary data.</text>
</comment>
<evidence type="ECO:0000313" key="1">
    <source>
        <dbReference type="EMBL" id="MFC6760576.1"/>
    </source>
</evidence>
<accession>A0ABW2B5U7</accession>
<dbReference type="InterPro" id="IPR036890">
    <property type="entry name" value="HATPase_C_sf"/>
</dbReference>
<reference evidence="2" key="1">
    <citation type="journal article" date="2019" name="Int. J. Syst. Evol. Microbiol.">
        <title>The Global Catalogue of Microorganisms (GCM) 10K type strain sequencing project: providing services to taxonomists for standard genome sequencing and annotation.</title>
        <authorList>
            <consortium name="The Broad Institute Genomics Platform"/>
            <consortium name="The Broad Institute Genome Sequencing Center for Infectious Disease"/>
            <person name="Wu L."/>
            <person name="Ma J."/>
        </authorList>
    </citation>
    <scope>NUCLEOTIDE SEQUENCE [LARGE SCALE GENOMIC DNA]</scope>
    <source>
        <strain evidence="2">CCUG 66188</strain>
    </source>
</reference>
<name>A0ABW2B5U7_9RHOB</name>
<dbReference type="Gene3D" id="3.30.565.10">
    <property type="entry name" value="Histidine kinase-like ATPase, C-terminal domain"/>
    <property type="match status" value="1"/>
</dbReference>
<dbReference type="EMBL" id="JBHSWG010000001">
    <property type="protein sequence ID" value="MFC6760576.1"/>
    <property type="molecule type" value="Genomic_DNA"/>
</dbReference>
<gene>
    <name evidence="1" type="ORF">ACFQFQ_15510</name>
</gene>